<proteinExistence type="predicted"/>
<dbReference type="STRING" id="1246626.BleG1_0161"/>
<dbReference type="InterPro" id="IPR051540">
    <property type="entry name" value="S-2-haloacid_dehalogenase"/>
</dbReference>
<dbReference type="RefSeq" id="WP_038476015.1">
    <property type="nucleotide sequence ID" value="NZ_CP003923.1"/>
</dbReference>
<evidence type="ECO:0000313" key="3">
    <source>
        <dbReference type="Proteomes" id="UP000027142"/>
    </source>
</evidence>
<keyword evidence="3" id="KW-1185">Reference proteome</keyword>
<dbReference type="KEGG" id="ble:BleG1_0161"/>
<dbReference type="AlphaFoldDB" id="A0A060LY79"/>
<sequence>MNNLFKDVDLVIFDLDGTLYEDTDHFDYYADTLAKELSEETQERFFTDYKEMKKGNHIVSIGKAYDVKNDYVIEVDPFKGHVEKVHRWNGEEVPATEWENLYPSPVSYDFDQLIAIGDGWWLPNVAARHYGISDPQPAYDATKEYMATEHFSLTVIEGLREGLLSLKEKKSVVLLTNSTEDDVERLLHLLQLEGVFHEVITSARKPQYTKQRFEEIIARYNTSPEKTLSIGDNYLNEIIPAQTLGMKSIYIDLEEGAMTFGDVKVRSISNLIEQMKEA</sequence>
<evidence type="ECO:0000256" key="1">
    <source>
        <dbReference type="ARBA" id="ARBA00022801"/>
    </source>
</evidence>
<dbReference type="PATRIC" id="fig|1246626.3.peg.144"/>
<accession>A0A060LY79</accession>
<name>A0A060LY79_9BACI</name>
<dbReference type="Proteomes" id="UP000027142">
    <property type="component" value="Chromosome"/>
</dbReference>
<gene>
    <name evidence="2" type="ORF">BleG1_0161</name>
</gene>
<reference evidence="2 3" key="1">
    <citation type="journal article" date="2014" name="Gene">
        <title>A comparative genomic analysis of the alkalitolerant soil bacterium Bacillus lehensis G1.</title>
        <authorList>
            <person name="Noor Y.M."/>
            <person name="Samsulrizal N.H."/>
            <person name="Jema'on N.A."/>
            <person name="Low K.O."/>
            <person name="Ramli A.N."/>
            <person name="Alias N.I."/>
            <person name="Damis S.I."/>
            <person name="Fuzi S.F."/>
            <person name="Isa M.N."/>
            <person name="Murad A.M."/>
            <person name="Raih M.F."/>
            <person name="Bakar F.D."/>
            <person name="Najimudin N."/>
            <person name="Mahadi N.M."/>
            <person name="Illias R.M."/>
        </authorList>
    </citation>
    <scope>NUCLEOTIDE SEQUENCE [LARGE SCALE GENOMIC DNA]</scope>
    <source>
        <strain evidence="2 3">G1</strain>
    </source>
</reference>
<keyword evidence="1 2" id="KW-0378">Hydrolase</keyword>
<dbReference type="OrthoDB" id="2081981at2"/>
<dbReference type="GO" id="GO:0016787">
    <property type="term" value="F:hydrolase activity"/>
    <property type="evidence" value="ECO:0007669"/>
    <property type="project" value="UniProtKB-KW"/>
</dbReference>
<dbReference type="CDD" id="cd01427">
    <property type="entry name" value="HAD_like"/>
    <property type="match status" value="1"/>
</dbReference>
<dbReference type="PANTHER" id="PTHR43316">
    <property type="entry name" value="HYDROLASE, HALOACID DELAHOGENASE-RELATED"/>
    <property type="match status" value="1"/>
</dbReference>
<dbReference type="eggNOG" id="COG1011">
    <property type="taxonomic scope" value="Bacteria"/>
</dbReference>
<dbReference type="HOGENOM" id="CLU_067574_0_0_9"/>
<evidence type="ECO:0000313" key="2">
    <source>
        <dbReference type="EMBL" id="AIC92769.1"/>
    </source>
</evidence>
<dbReference type="InterPro" id="IPR023214">
    <property type="entry name" value="HAD_sf"/>
</dbReference>
<dbReference type="EMBL" id="CP003923">
    <property type="protein sequence ID" value="AIC92769.1"/>
    <property type="molecule type" value="Genomic_DNA"/>
</dbReference>
<organism evidence="2 3">
    <name type="scientific">Shouchella lehensis G1</name>
    <dbReference type="NCBI Taxonomy" id="1246626"/>
    <lineage>
        <taxon>Bacteria</taxon>
        <taxon>Bacillati</taxon>
        <taxon>Bacillota</taxon>
        <taxon>Bacilli</taxon>
        <taxon>Bacillales</taxon>
        <taxon>Bacillaceae</taxon>
        <taxon>Shouchella</taxon>
    </lineage>
</organism>
<protein>
    <submittedName>
        <fullName evidence="2">Haloacid dehalogenase-like hydrolase</fullName>
    </submittedName>
</protein>
<dbReference type="SUPFAM" id="SSF56784">
    <property type="entry name" value="HAD-like"/>
    <property type="match status" value="1"/>
</dbReference>
<dbReference type="Pfam" id="PF00702">
    <property type="entry name" value="Hydrolase"/>
    <property type="match status" value="1"/>
</dbReference>
<dbReference type="InterPro" id="IPR036412">
    <property type="entry name" value="HAD-like_sf"/>
</dbReference>
<dbReference type="Gene3D" id="3.40.50.1000">
    <property type="entry name" value="HAD superfamily/HAD-like"/>
    <property type="match status" value="1"/>
</dbReference>